<comment type="cofactor">
    <cofactor evidence="1">
        <name>Mg(2+)</name>
        <dbReference type="ChEBI" id="CHEBI:18420"/>
    </cofactor>
</comment>
<sequence length="555" mass="62916">MNQNLRDWLEDSGIDARTKEAIDRMSPAEREDAFYQKLTFGTAGLRGKLGPGSNRMNIYTVGLAVEALAQFLQEKGYEDQSVVIGHDTRHQSDVFAKETAEILQGHGIKAYLFKIPVPTPLLAYSVRDLKTSAGIMITASHNPKEYNGLKVYNNKGIQIDASWADGILEKMDQLSFGEIKKSKEEEFSLVPEKTIESYFANHLKRKLREDINKDFSITYTPLNGVGNLFVRHILEKRGFKKVQVVKVQEKPDPDFTTVGYPNPENFAAFDCAIQQADQEGSSFILATDPDSDRVSLAIKHDGEWIHLNGNQIGALLMDYILHELDRQNRLPERPAVVKSIVTGDLGFEVAKELGLERFNTLTGFKNICAPAVDWEENGDYTFVFGYEESIGYIYGNDVFDKDAVIISMILCEMAAYYDSQGRDLYDQLLDLYARYKPHRELLYSIIYEGQEGLGTMGRIMDQLRKNPLTKIAQEEVGEVIDYLHGQKGKIDLAPQNLIQYVLKDRGKIFFRPSGTEPKLKIYIYLVDDDLEVADKRLEAIQEDLAGIFKEIEEVQ</sequence>
<feature type="domain" description="Alpha-D-phosphohexomutase alpha/beta/alpha" evidence="14">
    <location>
        <begin position="199"/>
        <end position="302"/>
    </location>
</feature>
<dbReference type="InterPro" id="IPR005845">
    <property type="entry name" value="A-D-PHexomutase_a/b/a-II"/>
</dbReference>
<comment type="pathway">
    <text evidence="3">Lipid metabolism.</text>
</comment>
<evidence type="ECO:0000256" key="12">
    <source>
        <dbReference type="RuleBase" id="RU004326"/>
    </source>
</evidence>
<keyword evidence="5" id="KW-0597">Phosphoprotein</keyword>
<dbReference type="GO" id="GO:0006166">
    <property type="term" value="P:purine ribonucleoside salvage"/>
    <property type="evidence" value="ECO:0007669"/>
    <property type="project" value="TreeGrafter"/>
</dbReference>
<dbReference type="Gene3D" id="3.30.310.50">
    <property type="entry name" value="Alpha-D-phosphohexomutase, C-terminal domain"/>
    <property type="match status" value="1"/>
</dbReference>
<evidence type="ECO:0000256" key="10">
    <source>
        <dbReference type="ARBA" id="ARBA00041398"/>
    </source>
</evidence>
<dbReference type="EMBL" id="CAACYI010000001">
    <property type="protein sequence ID" value="VFB16162.1"/>
    <property type="molecule type" value="Genomic_DNA"/>
</dbReference>
<comment type="caution">
    <text evidence="16">The sequence shown here is derived from an EMBL/GenBank/DDBJ whole genome shotgun (WGS) entry which is preliminary data.</text>
</comment>
<dbReference type="InterPro" id="IPR005844">
    <property type="entry name" value="A-D-PHexomutase_a/b/a-I"/>
</dbReference>
<dbReference type="PROSITE" id="PS00710">
    <property type="entry name" value="PGM_PMM"/>
    <property type="match status" value="1"/>
</dbReference>
<evidence type="ECO:0000256" key="2">
    <source>
        <dbReference type="ARBA" id="ARBA00005164"/>
    </source>
</evidence>
<dbReference type="GO" id="GO:0005975">
    <property type="term" value="P:carbohydrate metabolic process"/>
    <property type="evidence" value="ECO:0007669"/>
    <property type="project" value="InterPro"/>
</dbReference>
<evidence type="ECO:0000256" key="8">
    <source>
        <dbReference type="ARBA" id="ARBA00023235"/>
    </source>
</evidence>
<dbReference type="PANTHER" id="PTHR45745">
    <property type="entry name" value="PHOSPHOMANNOMUTASE 45A"/>
    <property type="match status" value="1"/>
</dbReference>
<evidence type="ECO:0000256" key="4">
    <source>
        <dbReference type="ARBA" id="ARBA00010231"/>
    </source>
</evidence>
<comment type="similarity">
    <text evidence="4 12">Belongs to the phosphohexose mutase family.</text>
</comment>
<gene>
    <name evidence="16" type="primary">pgcA</name>
    <name evidence="16" type="ORF">NCTC13150_00679</name>
</gene>
<evidence type="ECO:0000313" key="16">
    <source>
        <dbReference type="EMBL" id="VFB16162.1"/>
    </source>
</evidence>
<dbReference type="RefSeq" id="WP_165478598.1">
    <property type="nucleotide sequence ID" value="NZ_CAACYI010000001.1"/>
</dbReference>
<dbReference type="Pfam" id="PF02879">
    <property type="entry name" value="PGM_PMM_II"/>
    <property type="match status" value="1"/>
</dbReference>
<dbReference type="Gene3D" id="3.40.120.10">
    <property type="entry name" value="Alpha-D-Glucose-1,6-Bisphosphate, subunit A, domain 3"/>
    <property type="match status" value="3"/>
</dbReference>
<dbReference type="InterPro" id="IPR016055">
    <property type="entry name" value="A-D-PHexomutase_a/b/a-I/II/III"/>
</dbReference>
<keyword evidence="8 16" id="KW-0413">Isomerase</keyword>
<dbReference type="SUPFAM" id="SSF55957">
    <property type="entry name" value="Phosphoglucomutase, C-terminal domain"/>
    <property type="match status" value="1"/>
</dbReference>
<feature type="domain" description="Alpha-D-phosphohexomutase alpha/beta/alpha" evidence="15">
    <location>
        <begin position="308"/>
        <end position="430"/>
    </location>
</feature>
<evidence type="ECO:0000256" key="9">
    <source>
        <dbReference type="ARBA" id="ARBA00039995"/>
    </source>
</evidence>
<feature type="domain" description="Alpha-D-phosphohexomutase alpha/beta/alpha" evidence="13">
    <location>
        <begin position="38"/>
        <end position="176"/>
    </location>
</feature>
<dbReference type="Pfam" id="PF02878">
    <property type="entry name" value="PGM_PMM_I"/>
    <property type="match status" value="1"/>
</dbReference>
<keyword evidence="7 12" id="KW-0460">Magnesium</keyword>
<dbReference type="Pfam" id="PF02880">
    <property type="entry name" value="PGM_PMM_III"/>
    <property type="match status" value="1"/>
</dbReference>
<dbReference type="GO" id="GO:0000287">
    <property type="term" value="F:magnesium ion binding"/>
    <property type="evidence" value="ECO:0007669"/>
    <property type="project" value="InterPro"/>
</dbReference>
<dbReference type="InterPro" id="IPR016066">
    <property type="entry name" value="A-D-PHexomutase_CS"/>
</dbReference>
<name>A0A8H2M6Q7_9FIRM</name>
<keyword evidence="17" id="KW-1185">Reference proteome</keyword>
<accession>A0A8H2M6Q7</accession>
<evidence type="ECO:0000256" key="3">
    <source>
        <dbReference type="ARBA" id="ARBA00005189"/>
    </source>
</evidence>
<dbReference type="PANTHER" id="PTHR45745:SF1">
    <property type="entry name" value="PHOSPHOGLUCOMUTASE 2B-RELATED"/>
    <property type="match status" value="1"/>
</dbReference>
<evidence type="ECO:0000256" key="11">
    <source>
        <dbReference type="ARBA" id="ARBA00041467"/>
    </source>
</evidence>
<dbReference type="GO" id="GO:0008973">
    <property type="term" value="F:phosphopentomutase activity"/>
    <property type="evidence" value="ECO:0007669"/>
    <property type="project" value="TreeGrafter"/>
</dbReference>
<organism evidence="16 17">
    <name type="scientific">Urinicoccus massiliensis</name>
    <dbReference type="NCBI Taxonomy" id="1723382"/>
    <lineage>
        <taxon>Bacteria</taxon>
        <taxon>Bacillati</taxon>
        <taxon>Bacillota</taxon>
        <taxon>Tissierellia</taxon>
        <taxon>Tissierellales</taxon>
        <taxon>Peptoniphilaceae</taxon>
        <taxon>Urinicoccus</taxon>
    </lineage>
</organism>
<comment type="pathway">
    <text evidence="2">Glycolipid metabolism; diglucosyl-diacylglycerol biosynthesis.</text>
</comment>
<evidence type="ECO:0000259" key="15">
    <source>
        <dbReference type="Pfam" id="PF02880"/>
    </source>
</evidence>
<dbReference type="InterPro" id="IPR005846">
    <property type="entry name" value="A-D-PHexomutase_a/b/a-III"/>
</dbReference>
<protein>
    <recommendedName>
        <fullName evidence="9">Phosphoglucomutase</fullName>
    </recommendedName>
    <alternativeName>
        <fullName evidence="11">Alpha-phosphoglucomutase</fullName>
    </alternativeName>
    <alternativeName>
        <fullName evidence="10">Glucose phosphomutase</fullName>
    </alternativeName>
</protein>
<evidence type="ECO:0000256" key="6">
    <source>
        <dbReference type="ARBA" id="ARBA00022723"/>
    </source>
</evidence>
<evidence type="ECO:0000259" key="13">
    <source>
        <dbReference type="Pfam" id="PF02878"/>
    </source>
</evidence>
<evidence type="ECO:0000313" key="17">
    <source>
        <dbReference type="Proteomes" id="UP000377798"/>
    </source>
</evidence>
<dbReference type="PRINTS" id="PR00509">
    <property type="entry name" value="PGMPMM"/>
</dbReference>
<dbReference type="InterPro" id="IPR036900">
    <property type="entry name" value="A-D-PHexomutase_C_sf"/>
</dbReference>
<evidence type="ECO:0000256" key="1">
    <source>
        <dbReference type="ARBA" id="ARBA00001946"/>
    </source>
</evidence>
<evidence type="ECO:0000259" key="14">
    <source>
        <dbReference type="Pfam" id="PF02879"/>
    </source>
</evidence>
<proteinExistence type="inferred from homology"/>
<dbReference type="AlphaFoldDB" id="A0A8H2M6Q7"/>
<keyword evidence="6 12" id="KW-0479">Metal-binding</keyword>
<dbReference type="Proteomes" id="UP000377798">
    <property type="component" value="Unassembled WGS sequence"/>
</dbReference>
<reference evidence="16 17" key="1">
    <citation type="submission" date="2019-02" db="EMBL/GenBank/DDBJ databases">
        <authorList>
            <consortium name="Pathogen Informatics"/>
        </authorList>
    </citation>
    <scope>NUCLEOTIDE SEQUENCE [LARGE SCALE GENOMIC DNA]</scope>
    <source>
        <strain evidence="16 17">3012STDY7089603</strain>
    </source>
</reference>
<dbReference type="CDD" id="cd05799">
    <property type="entry name" value="PGM2"/>
    <property type="match status" value="1"/>
</dbReference>
<dbReference type="SUPFAM" id="SSF53738">
    <property type="entry name" value="Phosphoglucomutase, first 3 domains"/>
    <property type="match status" value="3"/>
</dbReference>
<evidence type="ECO:0000256" key="7">
    <source>
        <dbReference type="ARBA" id="ARBA00022842"/>
    </source>
</evidence>
<evidence type="ECO:0000256" key="5">
    <source>
        <dbReference type="ARBA" id="ARBA00022553"/>
    </source>
</evidence>
<dbReference type="InterPro" id="IPR005841">
    <property type="entry name" value="Alpha-D-phosphohexomutase_SF"/>
</dbReference>